<name>A0A7S0DA77_MICPS</name>
<dbReference type="Pfam" id="PF05336">
    <property type="entry name" value="rhaM"/>
    <property type="match status" value="1"/>
</dbReference>
<accession>A0A7S0DA77</accession>
<dbReference type="SUPFAM" id="SSF54909">
    <property type="entry name" value="Dimeric alpha+beta barrel"/>
    <property type="match status" value="1"/>
</dbReference>
<sequence>MDRVRDARSRPASMVKTYVQTVCLREGTEDEYRAYHADCWPAVVKSLAEVGIRELDIYLTPGAGDALSRLVMVMKTTDAFDPAVDFPRHASSSPVVAEWEARMKAFQTPAPEAKQDAWWSPMEQVFDLSAQLASAGARAGYKVPEG</sequence>
<dbReference type="InterPro" id="IPR011008">
    <property type="entry name" value="Dimeric_a/b-barrel"/>
</dbReference>
<proteinExistence type="predicted"/>
<organism evidence="1">
    <name type="scientific">Micromonas pusilla</name>
    <name type="common">Picoplanktonic green alga</name>
    <name type="synonym">Chromulina pusilla</name>
    <dbReference type="NCBI Taxonomy" id="38833"/>
    <lineage>
        <taxon>Eukaryota</taxon>
        <taxon>Viridiplantae</taxon>
        <taxon>Chlorophyta</taxon>
        <taxon>Mamiellophyceae</taxon>
        <taxon>Mamiellales</taxon>
        <taxon>Mamiellaceae</taxon>
        <taxon>Micromonas</taxon>
    </lineage>
</organism>
<reference evidence="1" key="1">
    <citation type="submission" date="2021-01" db="EMBL/GenBank/DDBJ databases">
        <authorList>
            <person name="Corre E."/>
            <person name="Pelletier E."/>
            <person name="Niang G."/>
            <person name="Scheremetjew M."/>
            <person name="Finn R."/>
            <person name="Kale V."/>
            <person name="Holt S."/>
            <person name="Cochrane G."/>
            <person name="Meng A."/>
            <person name="Brown T."/>
            <person name="Cohen L."/>
        </authorList>
    </citation>
    <scope>NUCLEOTIDE SEQUENCE</scope>
    <source>
        <strain evidence="1">CCAC1681</strain>
    </source>
</reference>
<dbReference type="InterPro" id="IPR008000">
    <property type="entry name" value="Rham/fucose_mutarotase"/>
</dbReference>
<dbReference type="EMBL" id="HBEN01011364">
    <property type="protein sequence ID" value="CAD8446261.1"/>
    <property type="molecule type" value="Transcribed_RNA"/>
</dbReference>
<dbReference type="GO" id="GO:0016857">
    <property type="term" value="F:racemase and epimerase activity, acting on carbohydrates and derivatives"/>
    <property type="evidence" value="ECO:0007669"/>
    <property type="project" value="InterPro"/>
</dbReference>
<dbReference type="AlphaFoldDB" id="A0A7S0DA77"/>
<dbReference type="InterPro" id="IPR052996">
    <property type="entry name" value="Carb_Metab_Mutarotase"/>
</dbReference>
<evidence type="ECO:0000313" key="1">
    <source>
        <dbReference type="EMBL" id="CAD8446261.1"/>
    </source>
</evidence>
<gene>
    <name evidence="1" type="ORF">MSP1401_LOCUS9437</name>
</gene>
<protein>
    <recommendedName>
        <fullName evidence="2">L-rhamnose mutarotase</fullName>
    </recommendedName>
</protein>
<dbReference type="PANTHER" id="PTHR43239">
    <property type="entry name" value="UPF0734 PROTEIN DDB_G0273871/DDB_G0273177"/>
    <property type="match status" value="1"/>
</dbReference>
<evidence type="ECO:0008006" key="2">
    <source>
        <dbReference type="Google" id="ProtNLM"/>
    </source>
</evidence>
<dbReference type="Gene3D" id="3.30.70.100">
    <property type="match status" value="1"/>
</dbReference>
<dbReference type="PANTHER" id="PTHR43239:SF1">
    <property type="entry name" value="UPF0734 PROTEIN DDB_G0273871_DDB_G0273177"/>
    <property type="match status" value="1"/>
</dbReference>